<protein>
    <submittedName>
        <fullName evidence="2">Uncharacterized protein</fullName>
    </submittedName>
</protein>
<gene>
    <name evidence="2" type="ORF">H5410_055105</name>
</gene>
<name>A0A9J5WGQ4_SOLCO</name>
<dbReference type="AlphaFoldDB" id="A0A9J5WGQ4"/>
<sequence length="211" mass="23992">MSLQSHLDENQVPADIDHQILFQDNEHVIKSPETLLDLPPESFWIPKDSEQDWFDENATMQRKTSMKLGFFGKSNDHHSKSFSHRAFTSTLNHHHHQNPKSSSLFALPKSHKTSLTDVSLRQGKQPRRLFRSRSEPGRKGSTNVSEPGSPKVSCTGRVRSKKDRGVRTGFWKKLRTIFKIRPRAKSVANVNVEPSGLVGVNRLETSDRSKS</sequence>
<organism evidence="2 3">
    <name type="scientific">Solanum commersonii</name>
    <name type="common">Commerson's wild potato</name>
    <name type="synonym">Commerson's nightshade</name>
    <dbReference type="NCBI Taxonomy" id="4109"/>
    <lineage>
        <taxon>Eukaryota</taxon>
        <taxon>Viridiplantae</taxon>
        <taxon>Streptophyta</taxon>
        <taxon>Embryophyta</taxon>
        <taxon>Tracheophyta</taxon>
        <taxon>Spermatophyta</taxon>
        <taxon>Magnoliopsida</taxon>
        <taxon>eudicotyledons</taxon>
        <taxon>Gunneridae</taxon>
        <taxon>Pentapetalae</taxon>
        <taxon>asterids</taxon>
        <taxon>lamiids</taxon>
        <taxon>Solanales</taxon>
        <taxon>Solanaceae</taxon>
        <taxon>Solanoideae</taxon>
        <taxon>Solaneae</taxon>
        <taxon>Solanum</taxon>
    </lineage>
</organism>
<feature type="region of interest" description="Disordered" evidence="1">
    <location>
        <begin position="114"/>
        <end position="162"/>
    </location>
</feature>
<evidence type="ECO:0000256" key="1">
    <source>
        <dbReference type="SAM" id="MobiDB-lite"/>
    </source>
</evidence>
<dbReference type="EMBL" id="JACXVP010000011">
    <property type="protein sequence ID" value="KAG5574971.1"/>
    <property type="molecule type" value="Genomic_DNA"/>
</dbReference>
<accession>A0A9J5WGQ4</accession>
<comment type="caution">
    <text evidence="2">The sequence shown here is derived from an EMBL/GenBank/DDBJ whole genome shotgun (WGS) entry which is preliminary data.</text>
</comment>
<dbReference type="Proteomes" id="UP000824120">
    <property type="component" value="Chromosome 11"/>
</dbReference>
<keyword evidence="3" id="KW-1185">Reference proteome</keyword>
<proteinExistence type="predicted"/>
<dbReference type="PANTHER" id="PTHR34120">
    <property type="entry name" value="EXPRESSED PROTEIN"/>
    <property type="match status" value="1"/>
</dbReference>
<evidence type="ECO:0000313" key="2">
    <source>
        <dbReference type="EMBL" id="KAG5574971.1"/>
    </source>
</evidence>
<dbReference type="OrthoDB" id="696504at2759"/>
<evidence type="ECO:0000313" key="3">
    <source>
        <dbReference type="Proteomes" id="UP000824120"/>
    </source>
</evidence>
<reference evidence="2 3" key="1">
    <citation type="submission" date="2020-09" db="EMBL/GenBank/DDBJ databases">
        <title>De no assembly of potato wild relative species, Solanum commersonii.</title>
        <authorList>
            <person name="Cho K."/>
        </authorList>
    </citation>
    <scope>NUCLEOTIDE SEQUENCE [LARGE SCALE GENOMIC DNA]</scope>
    <source>
        <strain evidence="2">LZ3.2</strain>
        <tissue evidence="2">Leaf</tissue>
    </source>
</reference>
<dbReference type="PANTHER" id="PTHR34120:SF15">
    <property type="entry name" value="CALCIUM_CALMODULIN PROTEIN KINASE"/>
    <property type="match status" value="1"/>
</dbReference>